<evidence type="ECO:0000256" key="7">
    <source>
        <dbReference type="ARBA" id="ARBA00023150"/>
    </source>
</evidence>
<evidence type="ECO:0000259" key="9">
    <source>
        <dbReference type="Pfam" id="PF12804"/>
    </source>
</evidence>
<dbReference type="PANTHER" id="PTHR19136:SF81">
    <property type="entry name" value="MOLYBDENUM COFACTOR GUANYLYLTRANSFERASE"/>
    <property type="match status" value="1"/>
</dbReference>
<keyword evidence="11" id="KW-1185">Reference proteome</keyword>
<keyword evidence="1 8" id="KW-0963">Cytoplasm</keyword>
<dbReference type="GO" id="GO:0006777">
    <property type="term" value="P:Mo-molybdopterin cofactor biosynthetic process"/>
    <property type="evidence" value="ECO:0007669"/>
    <property type="project" value="UniProtKB-KW"/>
</dbReference>
<evidence type="ECO:0000256" key="6">
    <source>
        <dbReference type="ARBA" id="ARBA00023134"/>
    </source>
</evidence>
<dbReference type="EC" id="2.7.7.77" evidence="8"/>
<dbReference type="PANTHER" id="PTHR19136">
    <property type="entry name" value="MOLYBDENUM COFACTOR GUANYLYLTRANSFERASE"/>
    <property type="match status" value="1"/>
</dbReference>
<name>A0A3R9N2R8_9BACT</name>
<gene>
    <name evidence="8" type="primary">mobA</name>
    <name evidence="10" type="ORF">EI293_04920</name>
</gene>
<dbReference type="GO" id="GO:0005525">
    <property type="term" value="F:GTP binding"/>
    <property type="evidence" value="ECO:0007669"/>
    <property type="project" value="UniProtKB-UniRule"/>
</dbReference>
<dbReference type="SUPFAM" id="SSF53448">
    <property type="entry name" value="Nucleotide-diphospho-sugar transferases"/>
    <property type="match status" value="1"/>
</dbReference>
<dbReference type="HAMAP" id="MF_00316">
    <property type="entry name" value="MobA"/>
    <property type="match status" value="1"/>
</dbReference>
<organism evidence="10 11">
    <name type="scientific">Hymenobacter perfusus</name>
    <dbReference type="NCBI Taxonomy" id="1236770"/>
    <lineage>
        <taxon>Bacteria</taxon>
        <taxon>Pseudomonadati</taxon>
        <taxon>Bacteroidota</taxon>
        <taxon>Cytophagia</taxon>
        <taxon>Cytophagales</taxon>
        <taxon>Hymenobacteraceae</taxon>
        <taxon>Hymenobacter</taxon>
    </lineage>
</organism>
<dbReference type="InterPro" id="IPR013482">
    <property type="entry name" value="Molybde_CF_guanTrfase"/>
</dbReference>
<evidence type="ECO:0000256" key="8">
    <source>
        <dbReference type="HAMAP-Rule" id="MF_00316"/>
    </source>
</evidence>
<evidence type="ECO:0000313" key="10">
    <source>
        <dbReference type="EMBL" id="RSK46771.1"/>
    </source>
</evidence>
<keyword evidence="3 8" id="KW-0479">Metal-binding</keyword>
<comment type="cofactor">
    <cofactor evidence="8">
        <name>Mg(2+)</name>
        <dbReference type="ChEBI" id="CHEBI:18420"/>
    </cofactor>
</comment>
<dbReference type="OrthoDB" id="9788394at2"/>
<dbReference type="InterPro" id="IPR025877">
    <property type="entry name" value="MobA-like_NTP_Trfase"/>
</dbReference>
<dbReference type="InterPro" id="IPR029044">
    <property type="entry name" value="Nucleotide-diphossugar_trans"/>
</dbReference>
<dbReference type="GO" id="GO:0061603">
    <property type="term" value="F:molybdenum cofactor guanylyltransferase activity"/>
    <property type="evidence" value="ECO:0007669"/>
    <property type="project" value="UniProtKB-EC"/>
</dbReference>
<proteinExistence type="inferred from homology"/>
<dbReference type="Pfam" id="PF12804">
    <property type="entry name" value="NTP_transf_3"/>
    <property type="match status" value="1"/>
</dbReference>
<comment type="similarity">
    <text evidence="8">Belongs to the MobA family.</text>
</comment>
<evidence type="ECO:0000256" key="2">
    <source>
        <dbReference type="ARBA" id="ARBA00022679"/>
    </source>
</evidence>
<dbReference type="CDD" id="cd02503">
    <property type="entry name" value="MobA"/>
    <property type="match status" value="1"/>
</dbReference>
<feature type="binding site" evidence="8">
    <location>
        <position position="105"/>
    </location>
    <ligand>
        <name>GTP</name>
        <dbReference type="ChEBI" id="CHEBI:37565"/>
    </ligand>
</feature>
<evidence type="ECO:0000256" key="1">
    <source>
        <dbReference type="ARBA" id="ARBA00022490"/>
    </source>
</evidence>
<keyword evidence="10" id="KW-0548">Nucleotidyltransferase</keyword>
<feature type="domain" description="MobA-like NTP transferase" evidence="9">
    <location>
        <begin position="14"/>
        <end position="157"/>
    </location>
</feature>
<sequence length="201" mass="22181">MLAEWQATAPPLRGLVLAGGRSQRMGQDKGKLAYHGQEQRAYAAELLAPFCQDVHVSCRPDQVVELEYAGLRPLPDTFADLGPLSGILSALRLDPNAAWLVVACDLPFLSETTLAHLVQHRQPARLATAFQSPENEWPEPLITIWEPASYPQLLRFLSLGYSCPRKTLINSDVAVLPAPAPQELRNVNTPEEAAQVRQELE</sequence>
<comment type="caution">
    <text evidence="8">Lacks conserved residue(s) required for the propagation of feature annotation.</text>
</comment>
<feature type="binding site" evidence="8">
    <location>
        <position position="29"/>
    </location>
    <ligand>
        <name>GTP</name>
        <dbReference type="ChEBI" id="CHEBI:37565"/>
    </ligand>
</feature>
<dbReference type="Proteomes" id="UP000270291">
    <property type="component" value="Unassembled WGS sequence"/>
</dbReference>
<comment type="caution">
    <text evidence="10">The sequence shown here is derived from an EMBL/GenBank/DDBJ whole genome shotgun (WGS) entry which is preliminary data.</text>
</comment>
<evidence type="ECO:0000256" key="3">
    <source>
        <dbReference type="ARBA" id="ARBA00022723"/>
    </source>
</evidence>
<comment type="catalytic activity">
    <reaction evidence="8">
        <text>Mo-molybdopterin + GTP + H(+) = Mo-molybdopterin guanine dinucleotide + diphosphate</text>
        <dbReference type="Rhea" id="RHEA:34243"/>
        <dbReference type="ChEBI" id="CHEBI:15378"/>
        <dbReference type="ChEBI" id="CHEBI:33019"/>
        <dbReference type="ChEBI" id="CHEBI:37565"/>
        <dbReference type="ChEBI" id="CHEBI:71302"/>
        <dbReference type="ChEBI" id="CHEBI:71310"/>
        <dbReference type="EC" id="2.7.7.77"/>
    </reaction>
</comment>
<feature type="binding site" evidence="8">
    <location>
        <position position="105"/>
    </location>
    <ligand>
        <name>Mg(2+)</name>
        <dbReference type="ChEBI" id="CHEBI:18420"/>
    </ligand>
</feature>
<dbReference type="AlphaFoldDB" id="A0A3R9N2R8"/>
<evidence type="ECO:0000256" key="4">
    <source>
        <dbReference type="ARBA" id="ARBA00022741"/>
    </source>
</evidence>
<feature type="binding site" evidence="8">
    <location>
        <position position="76"/>
    </location>
    <ligand>
        <name>GTP</name>
        <dbReference type="ChEBI" id="CHEBI:37565"/>
    </ligand>
</feature>
<protein>
    <recommendedName>
        <fullName evidence="8">Probable molybdenum cofactor guanylyltransferase</fullName>
        <shortName evidence="8">MoCo guanylyltransferase</shortName>
        <ecNumber evidence="8">2.7.7.77</ecNumber>
    </recommendedName>
    <alternativeName>
        <fullName evidence="8">GTP:molybdopterin guanylyltransferase</fullName>
    </alternativeName>
    <alternativeName>
        <fullName evidence="8">Mo-MPT guanylyltransferase</fullName>
    </alternativeName>
    <alternativeName>
        <fullName evidence="8">Molybdopterin guanylyltransferase</fullName>
    </alternativeName>
    <alternativeName>
        <fullName evidence="8">Molybdopterin-guanine dinucleotide synthase</fullName>
        <shortName evidence="8">MGD synthase</shortName>
    </alternativeName>
</protein>
<comment type="subcellular location">
    <subcellularLocation>
        <location evidence="8">Cytoplasm</location>
    </subcellularLocation>
</comment>
<keyword evidence="2 8" id="KW-0808">Transferase</keyword>
<comment type="domain">
    <text evidence="8">The N-terminal domain determines nucleotide recognition and specific binding, while the C-terminal domain determines the specific binding to the target protein.</text>
</comment>
<reference evidence="10 11" key="1">
    <citation type="submission" date="2018-12" db="EMBL/GenBank/DDBJ databases">
        <authorList>
            <person name="Feng G."/>
            <person name="Zhu H."/>
        </authorList>
    </citation>
    <scope>NUCLEOTIDE SEQUENCE [LARGE SCALE GENOMIC DNA]</scope>
    <source>
        <strain evidence="10 11">LMG 26000</strain>
    </source>
</reference>
<dbReference type="GO" id="GO:0005737">
    <property type="term" value="C:cytoplasm"/>
    <property type="evidence" value="ECO:0007669"/>
    <property type="project" value="UniProtKB-SubCell"/>
</dbReference>
<keyword evidence="6 8" id="KW-0342">GTP-binding</keyword>
<evidence type="ECO:0000256" key="5">
    <source>
        <dbReference type="ARBA" id="ARBA00022842"/>
    </source>
</evidence>
<dbReference type="GO" id="GO:0046872">
    <property type="term" value="F:metal ion binding"/>
    <property type="evidence" value="ECO:0007669"/>
    <property type="project" value="UniProtKB-KW"/>
</dbReference>
<keyword evidence="4 8" id="KW-0547">Nucleotide-binding</keyword>
<comment type="function">
    <text evidence="8">Transfers a GMP moiety from GTP to Mo-molybdopterin (Mo-MPT) cofactor (Moco or molybdenum cofactor) to form Mo-molybdopterin guanine dinucleotide (Mo-MGD) cofactor.</text>
</comment>
<dbReference type="EMBL" id="RWIU01000001">
    <property type="protein sequence ID" value="RSK46771.1"/>
    <property type="molecule type" value="Genomic_DNA"/>
</dbReference>
<evidence type="ECO:0000313" key="11">
    <source>
        <dbReference type="Proteomes" id="UP000270291"/>
    </source>
</evidence>
<keyword evidence="7 8" id="KW-0501">Molybdenum cofactor biosynthesis</keyword>
<dbReference type="Gene3D" id="3.90.550.10">
    <property type="entry name" value="Spore Coat Polysaccharide Biosynthesis Protein SpsA, Chain A"/>
    <property type="match status" value="1"/>
</dbReference>
<feature type="binding site" evidence="8">
    <location>
        <begin position="17"/>
        <end position="19"/>
    </location>
    <ligand>
        <name>GTP</name>
        <dbReference type="ChEBI" id="CHEBI:37565"/>
    </ligand>
</feature>
<keyword evidence="5 8" id="KW-0460">Magnesium</keyword>
<accession>A0A3R9N2R8</accession>